<proteinExistence type="predicted"/>
<dbReference type="Proteomes" id="UP000012338">
    <property type="component" value="Unassembled WGS sequence"/>
</dbReference>
<sequence>LLVLHRHTHTHTPLVHRPVPDTHTQQIITIIITTTTTTTTCSQPRRSSALPWHASSRLASDVTKSPSISPSGNHCLLHLPGEQDHAQTSLA</sequence>
<evidence type="ECO:0000313" key="2">
    <source>
        <dbReference type="EMBL" id="ENI09793.1"/>
    </source>
</evidence>
<feature type="compositionally biased region" description="Polar residues" evidence="1">
    <location>
        <begin position="62"/>
        <end position="72"/>
    </location>
</feature>
<dbReference type="EMBL" id="KB733445">
    <property type="protein sequence ID" value="ENI09793.1"/>
    <property type="molecule type" value="Genomic_DNA"/>
</dbReference>
<evidence type="ECO:0000313" key="3">
    <source>
        <dbReference type="Proteomes" id="UP000012338"/>
    </source>
</evidence>
<dbReference type="OrthoDB" id="10494893at2759"/>
<feature type="non-terminal residue" evidence="2">
    <location>
        <position position="1"/>
    </location>
</feature>
<reference evidence="3" key="2">
    <citation type="journal article" date="2013" name="PLoS Genet.">
        <title>Comparative genome structure, secondary metabolite, and effector coding capacity across Cochliobolus pathogens.</title>
        <authorList>
            <person name="Condon B.J."/>
            <person name="Leng Y."/>
            <person name="Wu D."/>
            <person name="Bushley K.E."/>
            <person name="Ohm R.A."/>
            <person name="Otillar R."/>
            <person name="Martin J."/>
            <person name="Schackwitz W."/>
            <person name="Grimwood J."/>
            <person name="MohdZainudin N."/>
            <person name="Xue C."/>
            <person name="Wang R."/>
            <person name="Manning V.A."/>
            <person name="Dhillon B."/>
            <person name="Tu Z.J."/>
            <person name="Steffenson B.J."/>
            <person name="Salamov A."/>
            <person name="Sun H."/>
            <person name="Lowry S."/>
            <person name="LaButti K."/>
            <person name="Han J."/>
            <person name="Copeland A."/>
            <person name="Lindquist E."/>
            <person name="Barry K."/>
            <person name="Schmutz J."/>
            <person name="Baker S.E."/>
            <person name="Ciuffetti L.M."/>
            <person name="Grigoriev I.V."/>
            <person name="Zhong S."/>
            <person name="Turgeon B.G."/>
        </authorList>
    </citation>
    <scope>NUCLEOTIDE SEQUENCE [LARGE SCALE GENOMIC DNA]</scope>
    <source>
        <strain evidence="3">C4 / ATCC 48331 / race T</strain>
    </source>
</reference>
<evidence type="ECO:0000256" key="1">
    <source>
        <dbReference type="SAM" id="MobiDB-lite"/>
    </source>
</evidence>
<protein>
    <submittedName>
        <fullName evidence="2">Uncharacterized protein</fullName>
    </submittedName>
</protein>
<organism evidence="2 3">
    <name type="scientific">Cochliobolus heterostrophus (strain C4 / ATCC 48331 / race T)</name>
    <name type="common">Southern corn leaf blight fungus</name>
    <name type="synonym">Bipolaris maydis</name>
    <dbReference type="NCBI Taxonomy" id="665024"/>
    <lineage>
        <taxon>Eukaryota</taxon>
        <taxon>Fungi</taxon>
        <taxon>Dikarya</taxon>
        <taxon>Ascomycota</taxon>
        <taxon>Pezizomycotina</taxon>
        <taxon>Dothideomycetes</taxon>
        <taxon>Pleosporomycetidae</taxon>
        <taxon>Pleosporales</taxon>
        <taxon>Pleosporineae</taxon>
        <taxon>Pleosporaceae</taxon>
        <taxon>Bipolaris</taxon>
    </lineage>
</organism>
<feature type="region of interest" description="Disordered" evidence="1">
    <location>
        <begin position="61"/>
        <end position="91"/>
    </location>
</feature>
<accession>N4XMC4</accession>
<keyword evidence="3" id="KW-1185">Reference proteome</keyword>
<dbReference type="AlphaFoldDB" id="N4XMC4"/>
<name>N4XMC4_COCH4</name>
<dbReference type="HOGENOM" id="CLU_2432800_0_0_1"/>
<gene>
    <name evidence="2" type="ORF">COCC4DRAFT_68199</name>
</gene>
<reference evidence="2 3" key="1">
    <citation type="journal article" date="2012" name="PLoS Pathog.">
        <title>Diverse lifestyles and strategies of plant pathogenesis encoded in the genomes of eighteen Dothideomycetes fungi.</title>
        <authorList>
            <person name="Ohm R.A."/>
            <person name="Feau N."/>
            <person name="Henrissat B."/>
            <person name="Schoch C.L."/>
            <person name="Horwitz B.A."/>
            <person name="Barry K.W."/>
            <person name="Condon B.J."/>
            <person name="Copeland A.C."/>
            <person name="Dhillon B."/>
            <person name="Glaser F."/>
            <person name="Hesse C.N."/>
            <person name="Kosti I."/>
            <person name="LaButti K."/>
            <person name="Lindquist E.A."/>
            <person name="Lucas S."/>
            <person name="Salamov A.A."/>
            <person name="Bradshaw R.E."/>
            <person name="Ciuffetti L."/>
            <person name="Hamelin R.C."/>
            <person name="Kema G.H.J."/>
            <person name="Lawrence C."/>
            <person name="Scott J.A."/>
            <person name="Spatafora J.W."/>
            <person name="Turgeon B.G."/>
            <person name="de Wit P.J.G.M."/>
            <person name="Zhong S."/>
            <person name="Goodwin S.B."/>
            <person name="Grigoriev I.V."/>
        </authorList>
    </citation>
    <scope>NUCLEOTIDE SEQUENCE [LARGE SCALE GENOMIC DNA]</scope>
    <source>
        <strain evidence="3">C4 / ATCC 48331 / race T</strain>
    </source>
</reference>